<dbReference type="GO" id="GO:0035556">
    <property type="term" value="P:intracellular signal transduction"/>
    <property type="evidence" value="ECO:0007669"/>
    <property type="project" value="TreeGrafter"/>
</dbReference>
<comment type="subunit">
    <text evidence="1">Monomer.</text>
</comment>
<dbReference type="InterPro" id="IPR008271">
    <property type="entry name" value="Ser/Thr_kinase_AS"/>
</dbReference>
<dbReference type="CDD" id="cd14003">
    <property type="entry name" value="STKc_AMPK-like"/>
    <property type="match status" value="1"/>
</dbReference>
<organism evidence="8 9">
    <name type="scientific">Stylonychia lemnae</name>
    <name type="common">Ciliate</name>
    <dbReference type="NCBI Taxonomy" id="5949"/>
    <lineage>
        <taxon>Eukaryota</taxon>
        <taxon>Sar</taxon>
        <taxon>Alveolata</taxon>
        <taxon>Ciliophora</taxon>
        <taxon>Intramacronucleata</taxon>
        <taxon>Spirotrichea</taxon>
        <taxon>Stichotrichia</taxon>
        <taxon>Sporadotrichida</taxon>
        <taxon>Oxytrichidae</taxon>
        <taxon>Stylonychinae</taxon>
        <taxon>Stylonychia</taxon>
    </lineage>
</organism>
<dbReference type="GO" id="GO:0005737">
    <property type="term" value="C:cytoplasm"/>
    <property type="evidence" value="ECO:0007669"/>
    <property type="project" value="TreeGrafter"/>
</dbReference>
<dbReference type="OrthoDB" id="320159at2759"/>
<evidence type="ECO:0000256" key="3">
    <source>
        <dbReference type="ARBA" id="ARBA00022840"/>
    </source>
</evidence>
<dbReference type="FunFam" id="1.10.510.10:FF:000571">
    <property type="entry name" value="Maternal embryonic leucine zipper kinase"/>
    <property type="match status" value="1"/>
</dbReference>
<evidence type="ECO:0000259" key="7">
    <source>
        <dbReference type="PROSITE" id="PS50011"/>
    </source>
</evidence>
<dbReference type="GO" id="GO:0005524">
    <property type="term" value="F:ATP binding"/>
    <property type="evidence" value="ECO:0007669"/>
    <property type="project" value="UniProtKB-UniRule"/>
</dbReference>
<dbReference type="InParanoid" id="A0A078A9C6"/>
<keyword evidence="8" id="KW-0808">Transferase</keyword>
<dbReference type="Pfam" id="PF00069">
    <property type="entry name" value="Pkinase"/>
    <property type="match status" value="1"/>
</dbReference>
<evidence type="ECO:0000256" key="2">
    <source>
        <dbReference type="ARBA" id="ARBA00022741"/>
    </source>
</evidence>
<keyword evidence="9" id="KW-1185">Reference proteome</keyword>
<feature type="region of interest" description="Disordered" evidence="6">
    <location>
        <begin position="39"/>
        <end position="75"/>
    </location>
</feature>
<evidence type="ECO:0000313" key="9">
    <source>
        <dbReference type="Proteomes" id="UP000039865"/>
    </source>
</evidence>
<dbReference type="Gene3D" id="1.10.510.10">
    <property type="entry name" value="Transferase(Phosphotransferase) domain 1"/>
    <property type="match status" value="1"/>
</dbReference>
<keyword evidence="2 4" id="KW-0547">Nucleotide-binding</keyword>
<proteinExistence type="predicted"/>
<feature type="compositionally biased region" description="Polar residues" evidence="6">
    <location>
        <begin position="525"/>
        <end position="539"/>
    </location>
</feature>
<dbReference type="GO" id="GO:0004674">
    <property type="term" value="F:protein serine/threonine kinase activity"/>
    <property type="evidence" value="ECO:0007669"/>
    <property type="project" value="TreeGrafter"/>
</dbReference>
<dbReference type="PANTHER" id="PTHR24346">
    <property type="entry name" value="MAP/MICROTUBULE AFFINITY-REGULATING KINASE"/>
    <property type="match status" value="1"/>
</dbReference>
<evidence type="ECO:0000313" key="8">
    <source>
        <dbReference type="EMBL" id="CDW78202.1"/>
    </source>
</evidence>
<feature type="region of interest" description="Disordered" evidence="6">
    <location>
        <begin position="508"/>
        <end position="539"/>
    </location>
</feature>
<feature type="compositionally biased region" description="Polar residues" evidence="6">
    <location>
        <begin position="307"/>
        <end position="317"/>
    </location>
</feature>
<dbReference type="PROSITE" id="PS00108">
    <property type="entry name" value="PROTEIN_KINASE_ST"/>
    <property type="match status" value="1"/>
</dbReference>
<dbReference type="InterPro" id="IPR000719">
    <property type="entry name" value="Prot_kinase_dom"/>
</dbReference>
<dbReference type="FunFam" id="3.30.200.20:FF:000042">
    <property type="entry name" value="Aurora kinase A"/>
    <property type="match status" value="1"/>
</dbReference>
<keyword evidence="8" id="KW-0418">Kinase</keyword>
<evidence type="ECO:0000256" key="4">
    <source>
        <dbReference type="PIRSR" id="PIRSR000615-2"/>
    </source>
</evidence>
<feature type="binding site" evidence="4">
    <location>
        <begin position="961"/>
        <end position="967"/>
    </location>
    <ligand>
        <name>ATP</name>
        <dbReference type="ChEBI" id="CHEBI:30616"/>
    </ligand>
</feature>
<dbReference type="PROSITE" id="PS50011">
    <property type="entry name" value="PROTEIN_KINASE_DOM"/>
    <property type="match status" value="1"/>
</dbReference>
<feature type="binding site" evidence="4 5">
    <location>
        <position position="912"/>
    </location>
    <ligand>
        <name>ATP</name>
        <dbReference type="ChEBI" id="CHEBI:30616"/>
    </ligand>
</feature>
<dbReference type="Proteomes" id="UP000039865">
    <property type="component" value="Unassembled WGS sequence"/>
</dbReference>
<keyword evidence="3 4" id="KW-0067">ATP-binding</keyword>
<protein>
    <submittedName>
        <fullName evidence="8">Protein kinase domain containing protein</fullName>
    </submittedName>
</protein>
<feature type="domain" description="Protein kinase" evidence="7">
    <location>
        <begin position="883"/>
        <end position="1136"/>
    </location>
</feature>
<evidence type="ECO:0000256" key="5">
    <source>
        <dbReference type="PROSITE-ProRule" id="PRU10141"/>
    </source>
</evidence>
<feature type="region of interest" description="Disordered" evidence="6">
    <location>
        <begin position="299"/>
        <end position="355"/>
    </location>
</feature>
<accession>A0A078A9C6</accession>
<feature type="region of interest" description="Disordered" evidence="6">
    <location>
        <begin position="649"/>
        <end position="668"/>
    </location>
</feature>
<dbReference type="PANTHER" id="PTHR24346:SF30">
    <property type="entry name" value="MATERNAL EMBRYONIC LEUCINE ZIPPER KINASE"/>
    <property type="match status" value="1"/>
</dbReference>
<dbReference type="InterPro" id="IPR011009">
    <property type="entry name" value="Kinase-like_dom_sf"/>
</dbReference>
<dbReference type="EMBL" id="CCKQ01006860">
    <property type="protein sequence ID" value="CDW78202.1"/>
    <property type="molecule type" value="Genomic_DNA"/>
</dbReference>
<dbReference type="InterPro" id="IPR017441">
    <property type="entry name" value="Protein_kinase_ATP_BS"/>
</dbReference>
<feature type="compositionally biased region" description="Polar residues" evidence="6">
    <location>
        <begin position="51"/>
        <end position="65"/>
    </location>
</feature>
<dbReference type="PROSITE" id="PS00107">
    <property type="entry name" value="PROTEIN_KINASE_ATP"/>
    <property type="match status" value="1"/>
</dbReference>
<dbReference type="CDD" id="cd14335">
    <property type="entry name" value="UBA_SnRK1_plant"/>
    <property type="match status" value="1"/>
</dbReference>
<sequence>MKDNQQIGQAIYKMSEGKRKQLFNHLLNEFRNSKVNIGTPNYLSGAPQGMPQPSSNLSGNTPSTIKHNKKKSSSIEKKLTTNTIQGGTDLIKKQQIPKKTVNHKKSKSYITANVQDQLRDQSINHSNHQQQLYYQQMMRKDMQVNGSTLENSFGQGAISNKSYERILAETIEAQNTAANQFGGGAINYISNQYYQVSPPQNLIPNVQTQHNMTLQLSSKRGNGNSIYWNPNFDRQCKHLLDTHQLGEVRLSNEPRKVLIRLSEQQIQPQLSQVPLKQQTYIDLLTHLKLFQIDSKYDQQQKKKSRGSDQFQINSNQRSKCESNRNSKKNSPNNTINTSKGTINIREARTKPTSPERSYVLINSFKQGGTKGSQGSSFVIPGSMVNQREERKALNMMSNINQNQHQQQNSSSLSQNNRMSQNQIMNHQQQRINGQEFVSIQQQASSKRKNFKNMFYSPKGGRDAFTEPHSKYPSQAHTKEHSPAHKMLEISQQFSQTSNPQQLLPSAINHSTTLGHHPKIRASANKPPTQLKNKSSNLSTGVGLMYSTKDSNNKKQKLMAHSQIQELEGAFQTSSFLEESYMKNATNNYQIRRDDISFDSSNNQFSQTGTPNQYKMKLNIQQPSNQSVSGHGAVKKINVVGRDVLQSQLQNTQQQIPNPIMQSNSTIERKPKKIVMQGGNQYPHTTGLNTKTNSQIPSPTNSKLQRPQNQQKKQRFQSEASSPLNHNPPISTNGIQLQELPAHKKRGISISGHPSGGNNFQISNQQDSIESFNNTKKFSQNPAKMTSQNQQQFLFNQYVKTKKQRQKIESNEGSLERGLQHGQTVGAGVHLQPLNQEPFFDQQHLKHSATELSPRSKEVNLIKSLIKECFAKYSKPPKTQIELYKIGKMLGKGAFGRVNLGLHRLTRRLVAIKTINMEFMKDESSKKKMSNEISILKMLRHPNVVKLLETFDTEKHHLIVMELCPGGDLLNYVRKRRKLNENMAKFVFKQIMEGIAYLHQNGVVHRDIKLDNILLDGHGHIKLADFGVSRKVSENNELLFEQCGTPAYIAPEIVRELGYKGYPVDIWSAGVCLYAMLYGNVPFKANQMGDLNKMILDANIEYKDTASEEARDLMMRMLQKNPNKRLTAEEVLDHAWFDQVDEQINIFDEQELDLIKKEFTYVCQKAKLKELKQRKPDDLNTEFTEHSINSNENTLMKNNSSRSVILCPFNTQAGAAAKSIYEDIRDMLVDKDMAIRFNARVRECDRQYEKFNNQDFDNGVYHKYAYNQGKNKEEVEALKEEVIDKDDVKNKNLVRRGNRRLKPDADNQNYYIKIDEKITVQVEEFGFPKPYILKCLNDNVNNHCTTSYYLLCMDQNY</sequence>
<dbReference type="SMART" id="SM00220">
    <property type="entry name" value="S_TKc"/>
    <property type="match status" value="1"/>
</dbReference>
<evidence type="ECO:0000256" key="6">
    <source>
        <dbReference type="SAM" id="MobiDB-lite"/>
    </source>
</evidence>
<reference evidence="8 9" key="1">
    <citation type="submission" date="2014-06" db="EMBL/GenBank/DDBJ databases">
        <authorList>
            <person name="Swart Estienne"/>
        </authorList>
    </citation>
    <scope>NUCLEOTIDE SEQUENCE [LARGE SCALE GENOMIC DNA]</scope>
    <source>
        <strain evidence="8 9">130c</strain>
    </source>
</reference>
<feature type="compositionally biased region" description="Polar residues" evidence="6">
    <location>
        <begin position="677"/>
        <end position="733"/>
    </location>
</feature>
<evidence type="ECO:0000256" key="1">
    <source>
        <dbReference type="ARBA" id="ARBA00011245"/>
    </source>
</evidence>
<feature type="binding site" evidence="4">
    <location>
        <begin position="890"/>
        <end position="897"/>
    </location>
    <ligand>
        <name>ATP</name>
        <dbReference type="ChEBI" id="CHEBI:30616"/>
    </ligand>
</feature>
<feature type="region of interest" description="Disordered" evidence="6">
    <location>
        <begin position="676"/>
        <end position="733"/>
    </location>
</feature>
<feature type="compositionally biased region" description="Low complexity" evidence="6">
    <location>
        <begin position="649"/>
        <end position="661"/>
    </location>
</feature>
<name>A0A078A9C6_STYLE</name>
<gene>
    <name evidence="8" type="primary">Contig3063.g3275</name>
    <name evidence="8" type="ORF">STYLEM_7176</name>
</gene>
<dbReference type="SUPFAM" id="SSF56112">
    <property type="entry name" value="Protein kinase-like (PK-like)"/>
    <property type="match status" value="1"/>
</dbReference>